<dbReference type="InterPro" id="IPR029016">
    <property type="entry name" value="GAF-like_dom_sf"/>
</dbReference>
<dbReference type="InterPro" id="IPR050469">
    <property type="entry name" value="Diguanylate_Cyclase"/>
</dbReference>
<dbReference type="SUPFAM" id="SSF55073">
    <property type="entry name" value="Nucleotide cyclase"/>
    <property type="match status" value="1"/>
</dbReference>
<dbReference type="Gene3D" id="3.30.450.40">
    <property type="match status" value="1"/>
</dbReference>
<dbReference type="SMART" id="SM00267">
    <property type="entry name" value="GGDEF"/>
    <property type="match status" value="1"/>
</dbReference>
<evidence type="ECO:0000259" key="3">
    <source>
        <dbReference type="PROSITE" id="PS50887"/>
    </source>
</evidence>
<dbReference type="NCBIfam" id="TIGR00254">
    <property type="entry name" value="GGDEF"/>
    <property type="match status" value="1"/>
</dbReference>
<comment type="caution">
    <text evidence="4">The sequence shown here is derived from an EMBL/GenBank/DDBJ whole genome shotgun (WGS) entry which is preliminary data.</text>
</comment>
<keyword evidence="5" id="KW-1185">Reference proteome</keyword>
<evidence type="ECO:0000256" key="1">
    <source>
        <dbReference type="ARBA" id="ARBA00012528"/>
    </source>
</evidence>
<dbReference type="InterPro" id="IPR003018">
    <property type="entry name" value="GAF"/>
</dbReference>
<feature type="domain" description="GGDEF" evidence="3">
    <location>
        <begin position="235"/>
        <end position="362"/>
    </location>
</feature>
<dbReference type="CDD" id="cd01949">
    <property type="entry name" value="GGDEF"/>
    <property type="match status" value="1"/>
</dbReference>
<accession>A0ABT0DNP3</accession>
<dbReference type="Proteomes" id="UP001202867">
    <property type="component" value="Unassembled WGS sequence"/>
</dbReference>
<dbReference type="Gene3D" id="3.30.70.270">
    <property type="match status" value="1"/>
</dbReference>
<evidence type="ECO:0000313" key="4">
    <source>
        <dbReference type="EMBL" id="MCK0208772.1"/>
    </source>
</evidence>
<reference evidence="4 5" key="1">
    <citation type="submission" date="2022-04" db="EMBL/GenBank/DDBJ databases">
        <authorList>
            <person name="Grouzdev D.S."/>
            <person name="Pantiukh K.S."/>
            <person name="Krutkina M.S."/>
        </authorList>
    </citation>
    <scope>NUCLEOTIDE SEQUENCE [LARGE SCALE GENOMIC DNA]</scope>
    <source>
        <strain evidence="4 5">Jip08</strain>
    </source>
</reference>
<dbReference type="Pfam" id="PF13185">
    <property type="entry name" value="GAF_2"/>
    <property type="match status" value="1"/>
</dbReference>
<dbReference type="SUPFAM" id="SSF55781">
    <property type="entry name" value="GAF domain-like"/>
    <property type="match status" value="1"/>
</dbReference>
<dbReference type="InterPro" id="IPR000160">
    <property type="entry name" value="GGDEF_dom"/>
</dbReference>
<evidence type="ECO:0000313" key="5">
    <source>
        <dbReference type="Proteomes" id="UP001202867"/>
    </source>
</evidence>
<gene>
    <name evidence="4" type="ORF">MWN33_12105</name>
</gene>
<dbReference type="PANTHER" id="PTHR45138">
    <property type="entry name" value="REGULATORY COMPONENTS OF SENSORY TRANSDUCTION SYSTEM"/>
    <property type="match status" value="1"/>
</dbReference>
<organism evidence="4 5">
    <name type="scientific">Ancylobacter koreensis</name>
    <dbReference type="NCBI Taxonomy" id="266121"/>
    <lineage>
        <taxon>Bacteria</taxon>
        <taxon>Pseudomonadati</taxon>
        <taxon>Pseudomonadota</taxon>
        <taxon>Alphaproteobacteria</taxon>
        <taxon>Hyphomicrobiales</taxon>
        <taxon>Xanthobacteraceae</taxon>
        <taxon>Ancylobacter</taxon>
    </lineage>
</organism>
<evidence type="ECO:0000256" key="2">
    <source>
        <dbReference type="ARBA" id="ARBA00034247"/>
    </source>
</evidence>
<protein>
    <recommendedName>
        <fullName evidence="1">diguanylate cyclase</fullName>
        <ecNumber evidence="1">2.7.7.65</ecNumber>
    </recommendedName>
</protein>
<dbReference type="Pfam" id="PF00990">
    <property type="entry name" value="GGDEF"/>
    <property type="match status" value="1"/>
</dbReference>
<dbReference type="PROSITE" id="PS50887">
    <property type="entry name" value="GGDEF"/>
    <property type="match status" value="1"/>
</dbReference>
<dbReference type="EC" id="2.7.7.65" evidence="1"/>
<dbReference type="PANTHER" id="PTHR45138:SF9">
    <property type="entry name" value="DIGUANYLATE CYCLASE DGCM-RELATED"/>
    <property type="match status" value="1"/>
</dbReference>
<reference evidence="5" key="2">
    <citation type="submission" date="2023-07" db="EMBL/GenBank/DDBJ databases">
        <title>Ancylobacter moscoviensis sp. nov., facultatively methylotrophic bacteria from activated sludge and the reclassification of Starkeya novella (Starkey 1934) Kelly et al. 2000 as Ancylobacter novellus comb. nov., Starkeya koreensis Im et al. 2006 as Ancylobacter koreensis comb.nov., Angulomicrobium tetraedrale Vasil'eva et al. 1986 as Ancylobacter tetraedralis comb. nov., Angulomicrobium amanitiforme Fritz et al. 2004 as Ancylobacter amanitiformis comb. nov. and Methylorhabdus multivorans Doronina et al. 1996 as Ancylobacter multivorans comb. nov. and emended description of the genus Ancylobacter.</title>
        <authorList>
            <person name="Doronina N."/>
            <person name="Chemodurova A."/>
            <person name="Grouzdev D."/>
            <person name="Koziaeva V."/>
            <person name="Shi W."/>
            <person name="Wu L."/>
            <person name="Kaparullina E."/>
        </authorList>
    </citation>
    <scope>NUCLEOTIDE SEQUENCE [LARGE SCALE GENOMIC DNA]</scope>
    <source>
        <strain evidence="5">Jip08</strain>
    </source>
</reference>
<comment type="catalytic activity">
    <reaction evidence="2">
        <text>2 GTP = 3',3'-c-di-GMP + 2 diphosphate</text>
        <dbReference type="Rhea" id="RHEA:24898"/>
        <dbReference type="ChEBI" id="CHEBI:33019"/>
        <dbReference type="ChEBI" id="CHEBI:37565"/>
        <dbReference type="ChEBI" id="CHEBI:58805"/>
        <dbReference type="EC" id="2.7.7.65"/>
    </reaction>
</comment>
<proteinExistence type="predicted"/>
<sequence>MTSLNVAVSALDQGDDTRDGADLRRFAQRADLLVAAVQELSLARDLAEIQRIVRTTARALTGSDGTTFVLNDGGLYCYYADEDAIAPLWKGLKFPQETCISGWVMRNRQAVIVPDIYADPRIPHDAYRPTFVKSLTMVPIRTLDPIGAIGAYWADTHVPTSADLQLLQALADSTSVAMENLRVQGELERRVIERTEELTRANSAIRALSVTDELTGLTNRRGFYTVCERAMAHIRRVMLVYLDVDGLKRVNDLHGHAAGDDMLTGFAAVLRVALPEANVLARLGGDEFCAALFDPVASAEDMRRRLAAALDVFNAAATRPYRLSFSLGIVEAEGGDAGMLDSLLQQADELMYREKNARRVAN</sequence>
<name>A0ABT0DNP3_9HYPH</name>
<dbReference type="EMBL" id="JALKCG010000004">
    <property type="protein sequence ID" value="MCK0208772.1"/>
    <property type="molecule type" value="Genomic_DNA"/>
</dbReference>
<dbReference type="SMART" id="SM00065">
    <property type="entry name" value="GAF"/>
    <property type="match status" value="1"/>
</dbReference>
<dbReference type="InterPro" id="IPR043128">
    <property type="entry name" value="Rev_trsase/Diguanyl_cyclase"/>
</dbReference>
<dbReference type="InterPro" id="IPR029787">
    <property type="entry name" value="Nucleotide_cyclase"/>
</dbReference>